<dbReference type="Proteomes" id="UP000076925">
    <property type="component" value="Unassembled WGS sequence"/>
</dbReference>
<gene>
    <name evidence="2" type="ORF">WA1_26460</name>
</gene>
<name>A0A139X707_9CYAN</name>
<dbReference type="Gene3D" id="3.90.1580.10">
    <property type="entry name" value="paralog of FGE (formylglycine-generating enzyme)"/>
    <property type="match status" value="1"/>
</dbReference>
<dbReference type="RefSeq" id="WP_017746876.1">
    <property type="nucleotide sequence ID" value="NZ_KQ976354.1"/>
</dbReference>
<proteinExistence type="predicted"/>
<dbReference type="InterPro" id="IPR016187">
    <property type="entry name" value="CTDL_fold"/>
</dbReference>
<comment type="caution">
    <text evidence="2">The sequence shown here is derived from an EMBL/GenBank/DDBJ whole genome shotgun (WGS) entry which is preliminary data.</text>
</comment>
<evidence type="ECO:0000313" key="2">
    <source>
        <dbReference type="EMBL" id="KYC40470.1"/>
    </source>
</evidence>
<dbReference type="Pfam" id="PF03781">
    <property type="entry name" value="FGE-sulfatase"/>
    <property type="match status" value="1"/>
</dbReference>
<dbReference type="STRING" id="128403.WA1_26460"/>
<dbReference type="SUPFAM" id="SSF56436">
    <property type="entry name" value="C-type lectin-like"/>
    <property type="match status" value="1"/>
</dbReference>
<protein>
    <recommendedName>
        <fullName evidence="1">Sulfatase-modifying factor enzyme-like domain-containing protein</fullName>
    </recommendedName>
</protein>
<dbReference type="InterPro" id="IPR042095">
    <property type="entry name" value="SUMF_sf"/>
</dbReference>
<dbReference type="InterPro" id="IPR051043">
    <property type="entry name" value="Sulfatase_Mod_Factor_Kinase"/>
</dbReference>
<reference evidence="2 3" key="1">
    <citation type="journal article" date="2013" name="Genome Biol. Evol.">
        <title>Genomes of Stigonematalean cyanobacteria (subsection V) and the evolution of oxygenic photosynthesis from prokaryotes to plastids.</title>
        <authorList>
            <person name="Dagan T."/>
            <person name="Roettger M."/>
            <person name="Stucken K."/>
            <person name="Landan G."/>
            <person name="Koch R."/>
            <person name="Major P."/>
            <person name="Gould S.B."/>
            <person name="Goremykin V.V."/>
            <person name="Rippka R."/>
            <person name="Tandeau de Marsac N."/>
            <person name="Gugger M."/>
            <person name="Lockhart P.J."/>
            <person name="Allen J.F."/>
            <person name="Brune I."/>
            <person name="Maus I."/>
            <person name="Puhler A."/>
            <person name="Martin W.F."/>
        </authorList>
    </citation>
    <scope>NUCLEOTIDE SEQUENCE [LARGE SCALE GENOMIC DNA]</scope>
    <source>
        <strain evidence="2 3">PCC 7110</strain>
    </source>
</reference>
<dbReference type="PANTHER" id="PTHR23150:SF19">
    <property type="entry name" value="FORMYLGLYCINE-GENERATING ENZYME"/>
    <property type="match status" value="1"/>
</dbReference>
<dbReference type="GO" id="GO:0120147">
    <property type="term" value="F:formylglycine-generating oxidase activity"/>
    <property type="evidence" value="ECO:0007669"/>
    <property type="project" value="TreeGrafter"/>
</dbReference>
<feature type="domain" description="Sulfatase-modifying factor enzyme-like" evidence="1">
    <location>
        <begin position="8"/>
        <end position="196"/>
    </location>
</feature>
<accession>A0A139X707</accession>
<dbReference type="AlphaFoldDB" id="A0A139X707"/>
<dbReference type="InterPro" id="IPR005532">
    <property type="entry name" value="SUMF_dom"/>
</dbReference>
<dbReference type="PANTHER" id="PTHR23150">
    <property type="entry name" value="SULFATASE MODIFYING FACTOR 1, 2"/>
    <property type="match status" value="1"/>
</dbReference>
<keyword evidence="3" id="KW-1185">Reference proteome</keyword>
<organism evidence="2 3">
    <name type="scientific">Scytonema hofmannii PCC 7110</name>
    <dbReference type="NCBI Taxonomy" id="128403"/>
    <lineage>
        <taxon>Bacteria</taxon>
        <taxon>Bacillati</taxon>
        <taxon>Cyanobacteriota</taxon>
        <taxon>Cyanophyceae</taxon>
        <taxon>Nostocales</taxon>
        <taxon>Scytonemataceae</taxon>
        <taxon>Scytonema</taxon>
    </lineage>
</organism>
<evidence type="ECO:0000259" key="1">
    <source>
        <dbReference type="Pfam" id="PF03781"/>
    </source>
</evidence>
<sequence length="224" mass="25377">MGNEIALEMVLIPGDTFFMGSPQGEPEWIETEGSKHRVTISSFLISKFPVTQAQWIAVTNLPKINIDLESDIANFKGVNRPIECAFWEDANEFCARLTNKTGKPYRLPTEAEWEYACCGGTTTPFHFGATITTDLANYDGTGRFINGIFRPGYYGRGPKGFYREETTEVGYFQVANSFGLFELQRYCFLGSVDDWINIGLPDTLQNLVETYVQHLGRESYYELH</sequence>
<dbReference type="EMBL" id="ANNX02000028">
    <property type="protein sequence ID" value="KYC40470.1"/>
    <property type="molecule type" value="Genomic_DNA"/>
</dbReference>
<evidence type="ECO:0000313" key="3">
    <source>
        <dbReference type="Proteomes" id="UP000076925"/>
    </source>
</evidence>